<evidence type="ECO:0000313" key="1">
    <source>
        <dbReference type="EMBL" id="VAW26276.1"/>
    </source>
</evidence>
<reference evidence="1" key="1">
    <citation type="submission" date="2018-06" db="EMBL/GenBank/DDBJ databases">
        <authorList>
            <person name="Zhirakovskaya E."/>
        </authorList>
    </citation>
    <scope>NUCLEOTIDE SEQUENCE</scope>
</reference>
<organism evidence="1">
    <name type="scientific">hydrothermal vent metagenome</name>
    <dbReference type="NCBI Taxonomy" id="652676"/>
    <lineage>
        <taxon>unclassified sequences</taxon>
        <taxon>metagenomes</taxon>
        <taxon>ecological metagenomes</taxon>
    </lineage>
</organism>
<protein>
    <recommendedName>
        <fullName evidence="2">Porin</fullName>
    </recommendedName>
</protein>
<dbReference type="EMBL" id="UOET01000018">
    <property type="protein sequence ID" value="VAW26276.1"/>
    <property type="molecule type" value="Genomic_DNA"/>
</dbReference>
<sequence length="393" mass="43646">MRRFTTLFAALFVAAGLYAQNVIPGGTETIKLKGFVSFTTFMQDQSFKFGNGQNAEWANPPKQTTKKWFNGFDVRNTRLTLVFNGHKKKSQKWKFGGVMEVDFFGGHVGSSLFAAQMPMLRLRLAYMDLIHDNIRIRFGQAWTPMFGNVPVSLSHIAFPLGYGSAGFVGWRFPGIYTYWGLNGNESPVKIRMDFAVFAGSWNGPGSNTDFLNAGNFGSPQTELKFNFIAKKWSAYIVGHADKKNLAPENVNDKSLKLTGLAAEVGAKYHSGGFLIQGNIYTGKNIGQQFGAITQVQDTSLDLHSTGGWFQVGYVFAKKIGIYGFYGAEKVNHKDALAAFSNPRTAHNLYDLMLKYNMRKAAIGIEWLHSSLTYGKADDNIQGNQISLSALYKF</sequence>
<dbReference type="SUPFAM" id="SSF56935">
    <property type="entry name" value="Porins"/>
    <property type="match status" value="1"/>
</dbReference>
<accession>A0A3B0V2R8</accession>
<name>A0A3B0V2R8_9ZZZZ</name>
<proteinExistence type="predicted"/>
<dbReference type="AlphaFoldDB" id="A0A3B0V2R8"/>
<gene>
    <name evidence="1" type="ORF">MNBD_BACTEROID07-223</name>
</gene>
<evidence type="ECO:0008006" key="2">
    <source>
        <dbReference type="Google" id="ProtNLM"/>
    </source>
</evidence>